<evidence type="ECO:0000256" key="6">
    <source>
        <dbReference type="ARBA" id="ARBA00023121"/>
    </source>
</evidence>
<dbReference type="SUPFAM" id="SSF48295">
    <property type="entry name" value="TrpR-like"/>
    <property type="match status" value="1"/>
</dbReference>
<dbReference type="InterPro" id="IPR010921">
    <property type="entry name" value="Trp_repressor/repl_initiator"/>
</dbReference>
<organism evidence="15 16">
    <name type="scientific">Halomonas beimenensis</name>
    <dbReference type="NCBI Taxonomy" id="475662"/>
    <lineage>
        <taxon>Bacteria</taxon>
        <taxon>Pseudomonadati</taxon>
        <taxon>Pseudomonadota</taxon>
        <taxon>Gammaproteobacteria</taxon>
        <taxon>Oceanospirillales</taxon>
        <taxon>Halomonadaceae</taxon>
        <taxon>Halomonas</taxon>
    </lineage>
</organism>
<evidence type="ECO:0000256" key="10">
    <source>
        <dbReference type="RuleBase" id="RU000577"/>
    </source>
</evidence>
<keyword evidence="5 8" id="KW-0067">ATP-binding</keyword>
<evidence type="ECO:0000313" key="16">
    <source>
        <dbReference type="Proteomes" id="UP000219993"/>
    </source>
</evidence>
<protein>
    <recommendedName>
        <fullName evidence="8 9">Chromosomal replication initiator protein DnaA</fullName>
    </recommendedName>
</protein>
<dbReference type="GO" id="GO:0006275">
    <property type="term" value="P:regulation of DNA replication"/>
    <property type="evidence" value="ECO:0007669"/>
    <property type="project" value="UniProtKB-UniRule"/>
</dbReference>
<feature type="region of interest" description="Domain IV, binds dsDNA" evidence="8">
    <location>
        <begin position="369"/>
        <end position="488"/>
    </location>
</feature>
<evidence type="ECO:0000256" key="12">
    <source>
        <dbReference type="SAM" id="MobiDB-lite"/>
    </source>
</evidence>
<dbReference type="AlphaFoldDB" id="A0A291P285"/>
<dbReference type="PANTHER" id="PTHR30050:SF2">
    <property type="entry name" value="CHROMOSOMAL REPLICATION INITIATOR PROTEIN DNAA"/>
    <property type="match status" value="1"/>
</dbReference>
<keyword evidence="3 8" id="KW-0235">DNA replication</keyword>
<dbReference type="InterPro" id="IPR018312">
    <property type="entry name" value="Chromosome_initiator_DnaA_CS"/>
</dbReference>
<feature type="binding site" evidence="8">
    <location>
        <position position="196"/>
    </location>
    <ligand>
        <name>ATP</name>
        <dbReference type="ChEBI" id="CHEBI:30616"/>
    </ligand>
</feature>
<dbReference type="FunFam" id="1.10.8.60:FF:000003">
    <property type="entry name" value="Chromosomal replication initiator protein DnaA"/>
    <property type="match status" value="1"/>
</dbReference>
<feature type="region of interest" description="Disordered" evidence="12">
    <location>
        <begin position="81"/>
        <end position="119"/>
    </location>
</feature>
<dbReference type="KEGG" id="hbe:BEI_0001"/>
<dbReference type="InterPro" id="IPR027417">
    <property type="entry name" value="P-loop_NTPase"/>
</dbReference>
<keyword evidence="16" id="KW-1185">Reference proteome</keyword>
<keyword evidence="4 8" id="KW-0547">Nucleotide-binding</keyword>
<dbReference type="Proteomes" id="UP000219993">
    <property type="component" value="Chromosome"/>
</dbReference>
<dbReference type="GO" id="GO:0005737">
    <property type="term" value="C:cytoplasm"/>
    <property type="evidence" value="ECO:0007669"/>
    <property type="project" value="UniProtKB-SubCell"/>
</dbReference>
<evidence type="ECO:0000256" key="5">
    <source>
        <dbReference type="ARBA" id="ARBA00022840"/>
    </source>
</evidence>
<keyword evidence="6 8" id="KW-0446">Lipid-binding</keyword>
<dbReference type="Pfam" id="PF08299">
    <property type="entry name" value="Bac_DnaA_C"/>
    <property type="match status" value="1"/>
</dbReference>
<feature type="binding site" evidence="8">
    <location>
        <position position="199"/>
    </location>
    <ligand>
        <name>ATP</name>
        <dbReference type="ChEBI" id="CHEBI:30616"/>
    </ligand>
</feature>
<comment type="similarity">
    <text evidence="1 8 11">Belongs to the DnaA family.</text>
</comment>
<dbReference type="InterPro" id="IPR020591">
    <property type="entry name" value="Chromosome_initiator_DnaA-like"/>
</dbReference>
<dbReference type="SMART" id="SM00760">
    <property type="entry name" value="Bac_DnaA_C"/>
    <property type="match status" value="1"/>
</dbReference>
<dbReference type="PROSITE" id="PS01008">
    <property type="entry name" value="DNAA"/>
    <property type="match status" value="1"/>
</dbReference>
<evidence type="ECO:0000313" key="15">
    <source>
        <dbReference type="EMBL" id="ATJ80988.1"/>
    </source>
</evidence>
<reference evidence="15 16" key="1">
    <citation type="journal article" date="2017" name="Sci. Rep.">
        <title>Revealing the Saline Adaptation Strategies of the Halophilic Bacterium Halomonas beimenensis through High-throughput Omics and Transposon Mutagenesis Approaches.</title>
        <authorList>
            <person name="Chen Y.H."/>
            <person name="Lin S.S."/>
            <person name="Shyu Y.T."/>
        </authorList>
    </citation>
    <scope>NUCLEOTIDE SEQUENCE [LARGE SCALE GENOMIC DNA]</scope>
    <source>
        <strain evidence="15 16">NTU-111</strain>
    </source>
</reference>
<dbReference type="RefSeq" id="WP_097787580.1">
    <property type="nucleotide sequence ID" value="NZ_BAAADT010000020.1"/>
</dbReference>
<dbReference type="FunFam" id="3.40.50.300:FF:000103">
    <property type="entry name" value="Chromosomal replication initiator protein DnaA"/>
    <property type="match status" value="1"/>
</dbReference>
<sequence>MSLALWQQCLDTLQDELSSQQFNTWIRPLQAEEGESNQLRLLAPNRFVRDWVSDKYAKRISELMRELSPAKPPKVVLTVGSRRAAAPAPQPRELGDPVSATPRAPAVQTPPRGDVADESEIDRLREEGEPTGRPVGGERQVQVEGSLKHNSGLNPNFTFETFVEGKSNQLARAASRQVSENPGGAYNPLFLYGGVGLGKTHLMHAVGNALAGRRENARVVYLHSERFVADMVKALQLNAINDFKRFYRSVDALLIDDIQFFAGKERSQEEFFHTFNALLEGGQQMILTSDRYPKEISGVEERLKSRFGWGLTVAIEPPELETRVAILMKKADQAKVDLPHDAAFFIAQKIRSNVRELEGALKKVIADSHFMGKPITQDFIRESLKDLLALQDKQVGVDNIQRTVAEYYKIKLADLLSKRRSRSVARPRQVAMALAKELTNHSLPEIGDAFGGRDHTTVLHACRKVQALQEENADIREDYKNLLRILTS</sequence>
<dbReference type="EMBL" id="CP021435">
    <property type="protein sequence ID" value="ATJ80988.1"/>
    <property type="molecule type" value="Genomic_DNA"/>
</dbReference>
<evidence type="ECO:0000256" key="8">
    <source>
        <dbReference type="HAMAP-Rule" id="MF_00377"/>
    </source>
</evidence>
<dbReference type="InterPro" id="IPR038454">
    <property type="entry name" value="DnaA_N_sf"/>
</dbReference>
<keyword evidence="2 8" id="KW-0963">Cytoplasm</keyword>
<evidence type="ECO:0000256" key="4">
    <source>
        <dbReference type="ARBA" id="ARBA00022741"/>
    </source>
</evidence>
<dbReference type="InterPro" id="IPR003593">
    <property type="entry name" value="AAA+_ATPase"/>
</dbReference>
<dbReference type="InterPro" id="IPR001957">
    <property type="entry name" value="Chromosome_initiator_DnaA"/>
</dbReference>
<comment type="domain">
    <text evidence="8">Domain I is involved in oligomerization and binding regulators, domain II is flexibile and of varying length in different bacteria, domain III forms the AAA+ region, while domain IV binds dsDNA.</text>
</comment>
<dbReference type="InterPro" id="IPR013159">
    <property type="entry name" value="DnaA_C"/>
</dbReference>
<feature type="binding site" evidence="8">
    <location>
        <position position="200"/>
    </location>
    <ligand>
        <name>ATP</name>
        <dbReference type="ChEBI" id="CHEBI:30616"/>
    </ligand>
</feature>
<dbReference type="Pfam" id="PF00308">
    <property type="entry name" value="Bac_DnaA"/>
    <property type="match status" value="1"/>
</dbReference>
<dbReference type="InterPro" id="IPR024633">
    <property type="entry name" value="DnaA_N_dom"/>
</dbReference>
<dbReference type="GO" id="GO:0003688">
    <property type="term" value="F:DNA replication origin binding"/>
    <property type="evidence" value="ECO:0007669"/>
    <property type="project" value="UniProtKB-UniRule"/>
</dbReference>
<dbReference type="HAMAP" id="MF_00377">
    <property type="entry name" value="DnaA_bact"/>
    <property type="match status" value="1"/>
</dbReference>
<evidence type="ECO:0000259" key="14">
    <source>
        <dbReference type="SMART" id="SM00760"/>
    </source>
</evidence>
<dbReference type="CDD" id="cd06571">
    <property type="entry name" value="Bac_DnaA_C"/>
    <property type="match status" value="1"/>
</dbReference>
<proteinExistence type="inferred from homology"/>
<comment type="caution">
    <text evidence="8">Lacks conserved residue(s) required for the propagation of feature annotation.</text>
</comment>
<evidence type="ECO:0000256" key="7">
    <source>
        <dbReference type="ARBA" id="ARBA00023125"/>
    </source>
</evidence>
<dbReference type="PANTHER" id="PTHR30050">
    <property type="entry name" value="CHROMOSOMAL REPLICATION INITIATOR PROTEIN DNAA"/>
    <property type="match status" value="1"/>
</dbReference>
<evidence type="ECO:0000256" key="1">
    <source>
        <dbReference type="ARBA" id="ARBA00006583"/>
    </source>
</evidence>
<comment type="subcellular location">
    <subcellularLocation>
        <location evidence="8">Cytoplasm</location>
    </subcellularLocation>
</comment>
<accession>A0A291P285</accession>
<feature type="domain" description="AAA+ ATPase" evidence="13">
    <location>
        <begin position="185"/>
        <end position="401"/>
    </location>
</feature>
<evidence type="ECO:0000256" key="11">
    <source>
        <dbReference type="RuleBase" id="RU004227"/>
    </source>
</evidence>
<dbReference type="Gene3D" id="3.30.300.180">
    <property type="match status" value="1"/>
</dbReference>
<name>A0A291P285_9GAMM</name>
<dbReference type="InterPro" id="IPR013317">
    <property type="entry name" value="DnaA_dom"/>
</dbReference>
<dbReference type="OrthoDB" id="9807019at2"/>
<dbReference type="Pfam" id="PF11638">
    <property type="entry name" value="DnaA_N"/>
    <property type="match status" value="1"/>
</dbReference>
<evidence type="ECO:0000256" key="9">
    <source>
        <dbReference type="NCBIfam" id="TIGR00362"/>
    </source>
</evidence>
<feature type="domain" description="Chromosomal replication initiator DnaA C-terminal" evidence="14">
    <location>
        <begin position="396"/>
        <end position="465"/>
    </location>
</feature>
<feature type="region of interest" description="Domain I, interacts with DnaA modulators" evidence="8">
    <location>
        <begin position="1"/>
        <end position="85"/>
    </location>
</feature>
<feature type="binding site" evidence="8">
    <location>
        <position position="198"/>
    </location>
    <ligand>
        <name>ATP</name>
        <dbReference type="ChEBI" id="CHEBI:30616"/>
    </ligand>
</feature>
<evidence type="ECO:0000256" key="2">
    <source>
        <dbReference type="ARBA" id="ARBA00022490"/>
    </source>
</evidence>
<dbReference type="GO" id="GO:0008289">
    <property type="term" value="F:lipid binding"/>
    <property type="evidence" value="ECO:0007669"/>
    <property type="project" value="UniProtKB-KW"/>
</dbReference>
<dbReference type="CDD" id="cd00009">
    <property type="entry name" value="AAA"/>
    <property type="match status" value="1"/>
</dbReference>
<gene>
    <name evidence="8 15" type="primary">dnaA</name>
    <name evidence="15" type="ORF">BEI_0001</name>
</gene>
<dbReference type="Gene3D" id="1.10.1750.10">
    <property type="match status" value="1"/>
</dbReference>
<dbReference type="SMART" id="SM00382">
    <property type="entry name" value="AAA"/>
    <property type="match status" value="1"/>
</dbReference>
<dbReference type="PRINTS" id="PR00051">
    <property type="entry name" value="DNAA"/>
</dbReference>
<feature type="region of interest" description="Domain III, AAA+ region" evidence="8">
    <location>
        <begin position="152"/>
        <end position="368"/>
    </location>
</feature>
<evidence type="ECO:0000259" key="13">
    <source>
        <dbReference type="SMART" id="SM00382"/>
    </source>
</evidence>
<keyword evidence="7 8" id="KW-0238">DNA-binding</keyword>
<dbReference type="GO" id="GO:0005886">
    <property type="term" value="C:plasma membrane"/>
    <property type="evidence" value="ECO:0007669"/>
    <property type="project" value="TreeGrafter"/>
</dbReference>
<dbReference type="NCBIfam" id="TIGR00362">
    <property type="entry name" value="DnaA"/>
    <property type="match status" value="1"/>
</dbReference>
<comment type="subunit">
    <text evidence="8">Oligomerizes as a right-handed, spiral filament on DNA at oriC.</text>
</comment>
<dbReference type="Gene3D" id="1.10.8.60">
    <property type="match status" value="1"/>
</dbReference>
<dbReference type="GO" id="GO:0006270">
    <property type="term" value="P:DNA replication initiation"/>
    <property type="evidence" value="ECO:0007669"/>
    <property type="project" value="UniProtKB-UniRule"/>
</dbReference>
<dbReference type="GO" id="GO:0005524">
    <property type="term" value="F:ATP binding"/>
    <property type="evidence" value="ECO:0007669"/>
    <property type="project" value="UniProtKB-UniRule"/>
</dbReference>
<dbReference type="Gene3D" id="3.40.50.300">
    <property type="entry name" value="P-loop containing nucleotide triphosphate hydrolases"/>
    <property type="match status" value="1"/>
</dbReference>
<comment type="function">
    <text evidence="8 10">Plays an essential role in the initiation and regulation of chromosomal replication. ATP-DnaA binds to the origin of replication (oriC) to initiate formation of the DNA replication initiation complex once per cell cycle. Binds the DnaA box (a 9 base pair repeat at the origin) and separates the double-stranded (ds)DNA. Forms a right-handed helical filament on oriC DNA; dsDNA binds to the exterior of the filament while single-stranded (ss)DNA is stabiized in the filament's interior. The ATP-DnaA-oriC complex binds and stabilizes one strand of the AT-rich DNA unwinding element (DUE), permitting loading of DNA polymerase. After initiation quickly degrades to an ADP-DnaA complex that is not apt for DNA replication. Binds acidic phospholipids.</text>
</comment>
<dbReference type="SUPFAM" id="SSF52540">
    <property type="entry name" value="P-loop containing nucleoside triphosphate hydrolases"/>
    <property type="match status" value="1"/>
</dbReference>
<evidence type="ECO:0000256" key="3">
    <source>
        <dbReference type="ARBA" id="ARBA00022705"/>
    </source>
</evidence>
<dbReference type="FunFam" id="1.10.1750.10:FF:000001">
    <property type="entry name" value="Chromosomal replication initiator protein DnaA"/>
    <property type="match status" value="1"/>
</dbReference>